<dbReference type="KEGG" id="sact:DMT42_37185"/>
<dbReference type="AlphaFoldDB" id="A0A2U9PBT8"/>
<evidence type="ECO:0000313" key="2">
    <source>
        <dbReference type="Proteomes" id="UP000247634"/>
    </source>
</evidence>
<dbReference type="RefSeq" id="WP_110635714.1">
    <property type="nucleotide sequence ID" value="NZ_CP029788.1"/>
</dbReference>
<proteinExistence type="predicted"/>
<organism evidence="1 2">
    <name type="scientific">Streptomyces actuosus</name>
    <dbReference type="NCBI Taxonomy" id="1885"/>
    <lineage>
        <taxon>Bacteria</taxon>
        <taxon>Bacillati</taxon>
        <taxon>Actinomycetota</taxon>
        <taxon>Actinomycetes</taxon>
        <taxon>Kitasatosporales</taxon>
        <taxon>Streptomycetaceae</taxon>
        <taxon>Streptomyces</taxon>
    </lineage>
</organism>
<evidence type="ECO:0000313" key="1">
    <source>
        <dbReference type="EMBL" id="AWT47329.1"/>
    </source>
</evidence>
<dbReference type="InterPro" id="IPR010982">
    <property type="entry name" value="Lambda_DNA-bd_dom_sf"/>
</dbReference>
<sequence length="195" mass="21796">MELSLHETLRRLRDHAAEQELNPQELADQTAMPVGTVLALLRGEELPPDTVDERVCSRIKVLADAHSVRTQKRFGDLVSEVAGKLSISDVWARKLLRGEKTPNVTLLHGLVDFFKVDGGEAFFTASPADALNRALRKILERYEEPQQDPIDALMAKFGVKAMDLRHHGTMTKDQLEMLLEGVIKSVVPPEGDPRR</sequence>
<dbReference type="OrthoDB" id="4180885at2"/>
<protein>
    <submittedName>
        <fullName evidence="1">Uncharacterized protein</fullName>
    </submittedName>
</protein>
<dbReference type="Proteomes" id="UP000247634">
    <property type="component" value="Chromosome"/>
</dbReference>
<dbReference type="GO" id="GO:0003677">
    <property type="term" value="F:DNA binding"/>
    <property type="evidence" value="ECO:0007669"/>
    <property type="project" value="InterPro"/>
</dbReference>
<accession>A0A2U9PBT8</accession>
<dbReference type="Gene3D" id="1.10.260.40">
    <property type="entry name" value="lambda repressor-like DNA-binding domains"/>
    <property type="match status" value="1"/>
</dbReference>
<dbReference type="EMBL" id="CP029788">
    <property type="protein sequence ID" value="AWT47329.1"/>
    <property type="molecule type" value="Genomic_DNA"/>
</dbReference>
<reference evidence="1 2" key="1">
    <citation type="submission" date="2018-06" db="EMBL/GenBank/DDBJ databases">
        <title>The complete genome sequence of a nosiheptide producer Streptomyces actuosus ATCC 25421: deducing the ability of producing a new class III lantibiotics.</title>
        <authorList>
            <person name="Liu W."/>
            <person name="Sun F."/>
            <person name="Hu Y."/>
        </authorList>
    </citation>
    <scope>NUCLEOTIDE SEQUENCE [LARGE SCALE GENOMIC DNA]</scope>
    <source>
        <strain evidence="1 2">ATCC 25421</strain>
    </source>
</reference>
<gene>
    <name evidence="1" type="ORF">DMT42_37185</name>
</gene>
<keyword evidence="2" id="KW-1185">Reference proteome</keyword>
<name>A0A2U9PBT8_STRAS</name>